<dbReference type="EnsemblBacteria" id="AAF10174">
    <property type="protein sequence ID" value="AAF10174"/>
    <property type="gene ID" value="DR_0592"/>
</dbReference>
<dbReference type="KEGG" id="dra:DR_0592"/>
<dbReference type="InParanoid" id="Q9RWS3"/>
<keyword evidence="2" id="KW-1185">Reference proteome</keyword>
<protein>
    <submittedName>
        <fullName evidence="1">Uncharacterized protein</fullName>
    </submittedName>
</protein>
<proteinExistence type="predicted"/>
<dbReference type="STRING" id="243230.DR_0592"/>
<name>Q9RWS3_DEIRA</name>
<dbReference type="PATRIC" id="fig|243230.17.peg.770"/>
<reference evidence="1 2" key="1">
    <citation type="journal article" date="1999" name="Science">
        <title>Genome sequence of the radioresistant bacterium Deinococcus radiodurans R1.</title>
        <authorList>
            <person name="White O."/>
            <person name="Eisen J.A."/>
            <person name="Heidelberg J.F."/>
            <person name="Hickey E.K."/>
            <person name="Peterson J.D."/>
            <person name="Dodson R.J."/>
            <person name="Haft D.H."/>
            <person name="Gwinn M.L."/>
            <person name="Nelson W.C."/>
            <person name="Richardson D.L."/>
            <person name="Moffat K.S."/>
            <person name="Qin H."/>
            <person name="Jiang L."/>
            <person name="Pamphile W."/>
            <person name="Crosby M."/>
            <person name="Shen M."/>
            <person name="Vamathevan J.J."/>
            <person name="Lam P."/>
            <person name="McDonald L."/>
            <person name="Utterback T."/>
            <person name="Zalewski C."/>
            <person name="Makarova K.S."/>
            <person name="Aravind L."/>
            <person name="Daly M.J."/>
            <person name="Minton K.W."/>
            <person name="Fleischmann R.D."/>
            <person name="Ketchum K.A."/>
            <person name="Nelson K.E."/>
            <person name="Salzberg S."/>
            <person name="Smith H.O."/>
            <person name="Venter J.C."/>
            <person name="Fraser C.M."/>
        </authorList>
    </citation>
    <scope>NUCLEOTIDE SEQUENCE [LARGE SCALE GENOMIC DNA]</scope>
    <source>
        <strain evidence="2">ATCC 13939 / DSM 20539 / JCM 16871 / LMG 4051 / NBRC 15346 / NCIMB 9279 / R1 / VKM B-1422</strain>
    </source>
</reference>
<organism evidence="1 2">
    <name type="scientific">Deinococcus radiodurans (strain ATCC 13939 / DSM 20539 / JCM 16871 / CCUG 27074 / LMG 4051 / NBRC 15346 / NCIMB 9279 / VKM B-1422 / R1)</name>
    <dbReference type="NCBI Taxonomy" id="243230"/>
    <lineage>
        <taxon>Bacteria</taxon>
        <taxon>Thermotogati</taxon>
        <taxon>Deinococcota</taxon>
        <taxon>Deinococci</taxon>
        <taxon>Deinococcales</taxon>
        <taxon>Deinococcaceae</taxon>
        <taxon>Deinococcus</taxon>
    </lineage>
</organism>
<dbReference type="EMBL" id="AE000513">
    <property type="protein sequence ID" value="AAF10174.1"/>
    <property type="molecule type" value="Genomic_DNA"/>
</dbReference>
<dbReference type="PIR" id="H75500">
    <property type="entry name" value="H75500"/>
</dbReference>
<gene>
    <name evidence="1" type="ordered locus">DR_0592</name>
</gene>
<sequence>MKQDDGAGPGLCHGDRLTAWAQETPSPELCLSMSIPHKDDWTRHFEALQRGELSVEDWQEFCRRSGRAVGGLPPLKGAQRQAMEEEFDRLRLACQLFLAQAPDFETLAARQTTVGPDYCLLKMLAASALNLLDLPAPSLPAVNAAEEFEVGLPATTFIVFGNNAAL</sequence>
<dbReference type="Proteomes" id="UP000002524">
    <property type="component" value="Chromosome 1"/>
</dbReference>
<dbReference type="HOGENOM" id="CLU_1600017_0_0_0"/>
<evidence type="ECO:0000313" key="2">
    <source>
        <dbReference type="Proteomes" id="UP000002524"/>
    </source>
</evidence>
<dbReference type="AlphaFoldDB" id="Q9RWS3"/>
<evidence type="ECO:0000313" key="1">
    <source>
        <dbReference type="EMBL" id="AAF10174.1"/>
    </source>
</evidence>
<accession>Q9RWS3</accession>
<dbReference type="PaxDb" id="243230-DR_0592"/>